<sequence>MYGDVERIKKDIELFAKNIKELESIEIHGNQERIVEMAESYCQDTSYYLEKKDQMTAFGCITYAHGLLDAVRILHDLI</sequence>
<organism evidence="2 3">
    <name type="scientific">Methanobacterium congolense</name>
    <dbReference type="NCBI Taxonomy" id="118062"/>
    <lineage>
        <taxon>Archaea</taxon>
        <taxon>Methanobacteriati</taxon>
        <taxon>Methanobacteriota</taxon>
        <taxon>Methanomada group</taxon>
        <taxon>Methanobacteria</taxon>
        <taxon>Methanobacteriales</taxon>
        <taxon>Methanobacteriaceae</taxon>
        <taxon>Methanobacterium</taxon>
    </lineage>
</organism>
<evidence type="ECO:0000313" key="3">
    <source>
        <dbReference type="Proteomes" id="UP000094707"/>
    </source>
</evidence>
<keyword evidence="3" id="KW-1185">Reference proteome</keyword>
<proteinExistence type="predicted"/>
<dbReference type="Proteomes" id="UP000094707">
    <property type="component" value="Chromosome I"/>
</dbReference>
<evidence type="ECO:0000313" key="2">
    <source>
        <dbReference type="EMBL" id="SCG86196.1"/>
    </source>
</evidence>
<dbReference type="InterPro" id="IPR023140">
    <property type="entry name" value="DUF357"/>
</dbReference>
<protein>
    <recommendedName>
        <fullName evidence="1">DUF357 domain-containing protein</fullName>
    </recommendedName>
</protein>
<dbReference type="AlphaFoldDB" id="A0A1D3L3Q0"/>
<dbReference type="GeneID" id="30412479"/>
<gene>
    <name evidence="2" type="ORF">MCBB_1641</name>
</gene>
<reference evidence="2 3" key="1">
    <citation type="submission" date="2016-08" db="EMBL/GenBank/DDBJ databases">
        <authorList>
            <person name="Seilhamer J.J."/>
        </authorList>
    </citation>
    <scope>NUCLEOTIDE SEQUENCE [LARGE SCALE GENOMIC DNA]</scope>
    <source>
        <strain evidence="2">Buetzberg</strain>
    </source>
</reference>
<name>A0A1D3L3Q0_9EURY</name>
<accession>A0A1D3L3Q0</accession>
<dbReference type="KEGG" id="mcub:MCBB_1641"/>
<dbReference type="OrthoDB" id="148073at2157"/>
<dbReference type="RefSeq" id="WP_071907279.1">
    <property type="nucleotide sequence ID" value="NZ_LT607756.1"/>
</dbReference>
<dbReference type="InterPro" id="IPR036809">
    <property type="entry name" value="AF1782-like_sf"/>
</dbReference>
<dbReference type="Pfam" id="PF04010">
    <property type="entry name" value="DUF357"/>
    <property type="match status" value="1"/>
</dbReference>
<dbReference type="STRING" id="118062.MCBB_1641"/>
<evidence type="ECO:0000259" key="1">
    <source>
        <dbReference type="Pfam" id="PF04010"/>
    </source>
</evidence>
<feature type="domain" description="DUF357" evidence="1">
    <location>
        <begin position="11"/>
        <end position="75"/>
    </location>
</feature>
<dbReference type="SUPFAM" id="SSF158372">
    <property type="entry name" value="AF1782-like"/>
    <property type="match status" value="1"/>
</dbReference>
<dbReference type="PATRIC" id="fig|129848.4.peg.1679"/>
<dbReference type="Gene3D" id="1.20.1270.90">
    <property type="entry name" value="AF1782-like"/>
    <property type="match status" value="1"/>
</dbReference>
<dbReference type="EMBL" id="LT607756">
    <property type="protein sequence ID" value="SCG86196.1"/>
    <property type="molecule type" value="Genomic_DNA"/>
</dbReference>